<name>A0A064CJ62_9MYCO</name>
<feature type="region of interest" description="Disordered" evidence="1">
    <location>
        <begin position="1"/>
        <end position="34"/>
    </location>
</feature>
<organism evidence="3 4">
    <name type="scientific">Mycolicibacterium aromaticivorans JS19b1 = JCM 16368</name>
    <dbReference type="NCBI Taxonomy" id="1440774"/>
    <lineage>
        <taxon>Bacteria</taxon>
        <taxon>Bacillati</taxon>
        <taxon>Actinomycetota</taxon>
        <taxon>Actinomycetes</taxon>
        <taxon>Mycobacteriales</taxon>
        <taxon>Mycobacteriaceae</taxon>
        <taxon>Mycolicibacterium</taxon>
    </lineage>
</organism>
<dbReference type="InterPro" id="IPR000639">
    <property type="entry name" value="Epox_hydrolase-like"/>
</dbReference>
<keyword evidence="4" id="KW-1185">Reference proteome</keyword>
<dbReference type="InterPro" id="IPR050228">
    <property type="entry name" value="Carboxylesterase_BioH"/>
</dbReference>
<dbReference type="Pfam" id="PF00561">
    <property type="entry name" value="Abhydrolase_1"/>
    <property type="match status" value="1"/>
</dbReference>
<comment type="caution">
    <text evidence="3">The sequence shown here is derived from an EMBL/GenBank/DDBJ whole genome shotgun (WGS) entry which is preliminary data.</text>
</comment>
<feature type="domain" description="AB hydrolase-1" evidence="2">
    <location>
        <begin position="115"/>
        <end position="367"/>
    </location>
</feature>
<evidence type="ECO:0000256" key="1">
    <source>
        <dbReference type="SAM" id="MobiDB-lite"/>
    </source>
</evidence>
<dbReference type="Gene3D" id="3.40.50.1820">
    <property type="entry name" value="alpha/beta hydrolase"/>
    <property type="match status" value="1"/>
</dbReference>
<dbReference type="eggNOG" id="COG2267">
    <property type="taxonomic scope" value="Bacteria"/>
</dbReference>
<evidence type="ECO:0000259" key="2">
    <source>
        <dbReference type="Pfam" id="PF00561"/>
    </source>
</evidence>
<dbReference type="PRINTS" id="PR00412">
    <property type="entry name" value="EPOXHYDRLASE"/>
</dbReference>
<dbReference type="STRING" id="1440774.Y900_007485"/>
<dbReference type="OrthoDB" id="5422338at2"/>
<sequence>MASDGQKSPKPRGIDQRLARRAEKSAERLARKADHPGLGVGKRAGLLAGVAGLGAVGTVAGVSAARSFGHRSDIEDVYQREDFGLLDADRGCVVTTPDGIPLVVREVGPTTAPLTVVFAHGFCLQMGSFHFQRAALASRWGDQVRMVFYDQRGHGQSSAAPVDTYTVDQLGKDLETILQVMVPRGPVVLVGHSMGGMTVLSHARQFPKHYGSRIVGAALISSAAEGLSRSPLGEILQNPALEAVRFAARYAPKLVHRTRGAARSVIRPILRAASYGDDHMSPSVVAFSEKMIHDTPIATLVEFLHALEVHDESAALPVLARIPTLIACGDHDVLTPMVHSEEMAAVLPNSELLIVAGAGHLVQLEQPELINDALVSLVERATPSKLVAFARRLKDRNRG</sequence>
<dbReference type="InterPro" id="IPR029058">
    <property type="entry name" value="AB_hydrolase_fold"/>
</dbReference>
<dbReference type="InterPro" id="IPR000073">
    <property type="entry name" value="AB_hydrolase_1"/>
</dbReference>
<gene>
    <name evidence="3" type="ORF">Y900_007485</name>
</gene>
<dbReference type="RefSeq" id="WP_081845018.1">
    <property type="nucleotide sequence ID" value="NZ_JALN02000001.1"/>
</dbReference>
<accession>A0A064CJ62</accession>
<proteinExistence type="predicted"/>
<evidence type="ECO:0000313" key="3">
    <source>
        <dbReference type="EMBL" id="KDE98792.1"/>
    </source>
</evidence>
<dbReference type="EMBL" id="JALN02000001">
    <property type="protein sequence ID" value="KDE98792.1"/>
    <property type="molecule type" value="Genomic_DNA"/>
</dbReference>
<dbReference type="PANTHER" id="PTHR43194:SF2">
    <property type="entry name" value="PEROXISOMAL MEMBRANE PROTEIN LPX1"/>
    <property type="match status" value="1"/>
</dbReference>
<feature type="compositionally biased region" description="Basic and acidic residues" evidence="1">
    <location>
        <begin position="12"/>
        <end position="34"/>
    </location>
</feature>
<reference evidence="3" key="1">
    <citation type="submission" date="2014-05" db="EMBL/GenBank/DDBJ databases">
        <title>Genome sequence of Mycobacterium aromaticivorans strain JS19b1T (= DSM 45407T).</title>
        <authorList>
            <person name="Kwak Y."/>
            <person name="Park G.-S."/>
            <person name="Li Q.X."/>
            <person name="Lee S.-E."/>
            <person name="Shin J.-H."/>
        </authorList>
    </citation>
    <scope>NUCLEOTIDE SEQUENCE [LARGE SCALE GENOMIC DNA]</scope>
    <source>
        <strain evidence="3">JS19b1</strain>
    </source>
</reference>
<protein>
    <submittedName>
        <fullName evidence="3">Alpha/beta hydrolase</fullName>
    </submittedName>
</protein>
<dbReference type="PANTHER" id="PTHR43194">
    <property type="entry name" value="HYDROLASE ALPHA/BETA FOLD FAMILY"/>
    <property type="match status" value="1"/>
</dbReference>
<dbReference type="GO" id="GO:0016787">
    <property type="term" value="F:hydrolase activity"/>
    <property type="evidence" value="ECO:0007669"/>
    <property type="project" value="UniProtKB-KW"/>
</dbReference>
<dbReference type="SUPFAM" id="SSF53474">
    <property type="entry name" value="alpha/beta-Hydrolases"/>
    <property type="match status" value="1"/>
</dbReference>
<keyword evidence="3" id="KW-0378">Hydrolase</keyword>
<dbReference type="Proteomes" id="UP000022835">
    <property type="component" value="Unassembled WGS sequence"/>
</dbReference>
<dbReference type="AlphaFoldDB" id="A0A064CJ62"/>
<evidence type="ECO:0000313" key="4">
    <source>
        <dbReference type="Proteomes" id="UP000022835"/>
    </source>
</evidence>